<comment type="similarity">
    <text evidence="5">Belongs to the BBP/SF1 family.</text>
</comment>
<dbReference type="Pfam" id="PF22675">
    <property type="entry name" value="KH-I_KHDC4-BBP"/>
    <property type="match status" value="1"/>
</dbReference>
<dbReference type="InterPro" id="IPR045071">
    <property type="entry name" value="BBP-like"/>
</dbReference>
<dbReference type="InterPro" id="IPR055256">
    <property type="entry name" value="KH_1_KHDC4/BBP-like"/>
</dbReference>
<keyword evidence="2 5" id="KW-0863">Zinc-finger</keyword>
<dbReference type="PANTHER" id="PTHR11208">
    <property type="entry name" value="RNA-BINDING PROTEIN RELATED"/>
    <property type="match status" value="1"/>
</dbReference>
<evidence type="ECO:0000256" key="4">
    <source>
        <dbReference type="ARBA" id="ARBA00022884"/>
    </source>
</evidence>
<gene>
    <name evidence="8" type="ORF">EKO27_g8188</name>
</gene>
<comment type="function">
    <text evidence="5">Necessary for the splicing of pre-mRNA. Has a role in the recognition of the branch site (5'-UACUAAC-3'), the pyrimidine tract and the 3'-splice site at the 3'-end of introns.</text>
</comment>
<keyword evidence="5" id="KW-0747">Spliceosome</keyword>
<evidence type="ECO:0000256" key="2">
    <source>
        <dbReference type="ARBA" id="ARBA00022771"/>
    </source>
</evidence>
<dbReference type="GO" id="GO:0045131">
    <property type="term" value="F:pre-mRNA branch point binding"/>
    <property type="evidence" value="ECO:0007669"/>
    <property type="project" value="UniProtKB-UniRule"/>
</dbReference>
<dbReference type="GO" id="GO:0005681">
    <property type="term" value="C:spliceosomal complex"/>
    <property type="evidence" value="ECO:0007669"/>
    <property type="project" value="UniProtKB-KW"/>
</dbReference>
<dbReference type="EMBL" id="RYZI01000297">
    <property type="protein sequence ID" value="RWA06919.1"/>
    <property type="molecule type" value="Genomic_DNA"/>
</dbReference>
<evidence type="ECO:0000313" key="8">
    <source>
        <dbReference type="EMBL" id="RWA06919.1"/>
    </source>
</evidence>
<keyword evidence="5" id="KW-0539">Nucleus</keyword>
<dbReference type="PANTHER" id="PTHR11208:SF45">
    <property type="entry name" value="SPLICING FACTOR 1"/>
    <property type="match status" value="1"/>
</dbReference>
<dbReference type="Proteomes" id="UP000286045">
    <property type="component" value="Unassembled WGS sequence"/>
</dbReference>
<dbReference type="GO" id="GO:0000398">
    <property type="term" value="P:mRNA splicing, via spliceosome"/>
    <property type="evidence" value="ECO:0007669"/>
    <property type="project" value="UniProtKB-UniRule"/>
</dbReference>
<dbReference type="Gene3D" id="6.10.140.1790">
    <property type="match status" value="1"/>
</dbReference>
<organism evidence="8 9">
    <name type="scientific">Xylaria grammica</name>
    <dbReference type="NCBI Taxonomy" id="363999"/>
    <lineage>
        <taxon>Eukaryota</taxon>
        <taxon>Fungi</taxon>
        <taxon>Dikarya</taxon>
        <taxon>Ascomycota</taxon>
        <taxon>Pezizomycotina</taxon>
        <taxon>Sordariomycetes</taxon>
        <taxon>Xylariomycetidae</taxon>
        <taxon>Xylariales</taxon>
        <taxon>Xylariaceae</taxon>
        <taxon>Xylaria</taxon>
    </lineage>
</organism>
<dbReference type="GO" id="GO:0003729">
    <property type="term" value="F:mRNA binding"/>
    <property type="evidence" value="ECO:0007669"/>
    <property type="project" value="TreeGrafter"/>
</dbReference>
<dbReference type="AlphaFoldDB" id="A0A439CXH9"/>
<accession>A0A439CXH9</accession>
<evidence type="ECO:0000313" key="9">
    <source>
        <dbReference type="Proteomes" id="UP000286045"/>
    </source>
</evidence>
<feature type="domain" description="K Homology" evidence="7">
    <location>
        <begin position="93"/>
        <end position="192"/>
    </location>
</feature>
<feature type="compositionally biased region" description="Basic residues" evidence="6">
    <location>
        <begin position="50"/>
        <end position="59"/>
    </location>
</feature>
<keyword evidence="4" id="KW-0694">RNA-binding</keyword>
<keyword evidence="1 5" id="KW-0479">Metal-binding</keyword>
<dbReference type="InterPro" id="IPR036612">
    <property type="entry name" value="KH_dom_type_1_sf"/>
</dbReference>
<feature type="region of interest" description="Disordered" evidence="6">
    <location>
        <begin position="140"/>
        <end position="166"/>
    </location>
</feature>
<evidence type="ECO:0000256" key="6">
    <source>
        <dbReference type="SAM" id="MobiDB-lite"/>
    </source>
</evidence>
<evidence type="ECO:0000256" key="3">
    <source>
        <dbReference type="ARBA" id="ARBA00022833"/>
    </source>
</evidence>
<evidence type="ECO:0000256" key="5">
    <source>
        <dbReference type="RuleBase" id="RU367126"/>
    </source>
</evidence>
<comment type="subcellular location">
    <subcellularLocation>
        <location evidence="5">Nucleus</location>
    </subcellularLocation>
</comment>
<dbReference type="InterPro" id="IPR004087">
    <property type="entry name" value="KH_dom"/>
</dbReference>
<dbReference type="SMART" id="SM00322">
    <property type="entry name" value="KH"/>
    <property type="match status" value="1"/>
</dbReference>
<evidence type="ECO:0000259" key="7">
    <source>
        <dbReference type="SMART" id="SM00322"/>
    </source>
</evidence>
<feature type="compositionally biased region" description="Basic and acidic residues" evidence="6">
    <location>
        <begin position="155"/>
        <end position="166"/>
    </location>
</feature>
<dbReference type="InterPro" id="IPR047086">
    <property type="entry name" value="SF1-HH_sf"/>
</dbReference>
<proteinExistence type="inferred from homology"/>
<feature type="region of interest" description="Disordered" evidence="6">
    <location>
        <begin position="26"/>
        <end position="64"/>
    </location>
</feature>
<dbReference type="GO" id="GO:0008270">
    <property type="term" value="F:zinc ion binding"/>
    <property type="evidence" value="ECO:0007669"/>
    <property type="project" value="UniProtKB-UniRule"/>
</dbReference>
<keyword evidence="9" id="KW-1185">Reference proteome</keyword>
<name>A0A439CXH9_9PEZI</name>
<protein>
    <recommendedName>
        <fullName evidence="5">Branchpoint-bridging protein</fullName>
    </recommendedName>
</protein>
<keyword evidence="5" id="KW-0508">mRNA splicing</keyword>
<dbReference type="InterPro" id="IPR032570">
    <property type="entry name" value="SF1-HH"/>
</dbReference>
<dbReference type="GO" id="GO:0048024">
    <property type="term" value="P:regulation of mRNA splicing, via spliceosome"/>
    <property type="evidence" value="ECO:0007669"/>
    <property type="project" value="TreeGrafter"/>
</dbReference>
<keyword evidence="5" id="KW-0507">mRNA processing</keyword>
<dbReference type="SUPFAM" id="SSF54791">
    <property type="entry name" value="Eukaryotic type KH-domain (KH-domain type I)"/>
    <property type="match status" value="1"/>
</dbReference>
<evidence type="ECO:0000256" key="1">
    <source>
        <dbReference type="ARBA" id="ARBA00022723"/>
    </source>
</evidence>
<sequence length="288" mass="32523">MTSEQIEAYALHVRIEEITQKLRLDDVVPANQNRRSPSPEPQYDSSGRRSNTRHQRHHQRLEDERHSLIRTAMGTIPGYRPPPDYIPRHASGSMIIDKVYIPTKEFPGINFIGQLLGPRGRSLAEMNTQSGANIVIRGKGSVKEGRRRGRGVAVGRRDTGGSQDREPLHCLITADTHEKIKKAKALLQDTIEVIVTSPDHSNHRKSQQLRDLAVINGTFRDDENRGERHRDAWKREIGASIKCNTCGGGHVSRDCADRNIIPPWRQSKKPGPPADQLEIEYRQLLAEI</sequence>
<comment type="caution">
    <text evidence="8">The sequence shown here is derived from an EMBL/GenBank/DDBJ whole genome shotgun (WGS) entry which is preliminary data.</text>
</comment>
<dbReference type="Gene3D" id="3.30.1370.10">
    <property type="entry name" value="K Homology domain, type 1"/>
    <property type="match status" value="1"/>
</dbReference>
<reference evidence="8 9" key="1">
    <citation type="submission" date="2018-12" db="EMBL/GenBank/DDBJ databases">
        <title>Draft genome sequence of Xylaria grammica IHI A82.</title>
        <authorList>
            <person name="Buettner E."/>
            <person name="Kellner H."/>
        </authorList>
    </citation>
    <scope>NUCLEOTIDE SEQUENCE [LARGE SCALE GENOMIC DNA]</scope>
    <source>
        <strain evidence="8 9">IHI A82</strain>
    </source>
</reference>
<dbReference type="STRING" id="363999.A0A439CXH9"/>
<keyword evidence="3 5" id="KW-0862">Zinc</keyword>
<dbReference type="Pfam" id="PF16275">
    <property type="entry name" value="SF1-HH"/>
    <property type="match status" value="1"/>
</dbReference>